<dbReference type="EMBL" id="VSSQ01136697">
    <property type="protein sequence ID" value="MPN60883.1"/>
    <property type="molecule type" value="Genomic_DNA"/>
</dbReference>
<name>A0A645JMP1_9ZZZZ</name>
<dbReference type="AlphaFoldDB" id="A0A645JMP1"/>
<proteinExistence type="predicted"/>
<evidence type="ECO:0000256" key="1">
    <source>
        <dbReference type="SAM" id="MobiDB-lite"/>
    </source>
</evidence>
<sequence>MGPLHQIEHHNAQHAKQHPLLPHHRLNQRQAHKAHVAVNAAEAQHRAGLFLLPPEQQLHQRAQQQVIPQVQQQAPVNNVQVPGRGVDLQRVDDDAGNRHIHQKGGQLPRAHFRNHAAPT</sequence>
<organism evidence="2">
    <name type="scientific">bioreactor metagenome</name>
    <dbReference type="NCBI Taxonomy" id="1076179"/>
    <lineage>
        <taxon>unclassified sequences</taxon>
        <taxon>metagenomes</taxon>
        <taxon>ecological metagenomes</taxon>
    </lineage>
</organism>
<protein>
    <submittedName>
        <fullName evidence="2">Uncharacterized protein</fullName>
    </submittedName>
</protein>
<evidence type="ECO:0000313" key="2">
    <source>
        <dbReference type="EMBL" id="MPN60883.1"/>
    </source>
</evidence>
<feature type="region of interest" description="Disordered" evidence="1">
    <location>
        <begin position="1"/>
        <end position="29"/>
    </location>
</feature>
<feature type="compositionally biased region" description="Basic residues" evidence="1">
    <location>
        <begin position="12"/>
        <end position="29"/>
    </location>
</feature>
<reference evidence="2" key="1">
    <citation type="submission" date="2019-08" db="EMBL/GenBank/DDBJ databases">
        <authorList>
            <person name="Kucharzyk K."/>
            <person name="Murdoch R.W."/>
            <person name="Higgins S."/>
            <person name="Loffler F."/>
        </authorList>
    </citation>
    <scope>NUCLEOTIDE SEQUENCE</scope>
</reference>
<comment type="caution">
    <text evidence="2">The sequence shown here is derived from an EMBL/GenBank/DDBJ whole genome shotgun (WGS) entry which is preliminary data.</text>
</comment>
<feature type="compositionally biased region" description="Basic and acidic residues" evidence="1">
    <location>
        <begin position="1"/>
        <end position="11"/>
    </location>
</feature>
<gene>
    <name evidence="2" type="ORF">SDC9_208616</name>
</gene>
<accession>A0A645JMP1</accession>